<accession>A0ABS1L0W9</accession>
<dbReference type="SUPFAM" id="SSF74653">
    <property type="entry name" value="TolA/TonB C-terminal domain"/>
    <property type="match status" value="1"/>
</dbReference>
<proteinExistence type="inferred from homology"/>
<evidence type="ECO:0000256" key="1">
    <source>
        <dbReference type="ARBA" id="ARBA00004383"/>
    </source>
</evidence>
<feature type="domain" description="TonB C-terminal" evidence="10">
    <location>
        <begin position="221"/>
        <end position="311"/>
    </location>
</feature>
<comment type="subcellular location">
    <subcellularLocation>
        <location evidence="1">Cell inner membrane</location>
        <topology evidence="1">Single-pass membrane protein</topology>
        <orientation evidence="1">Periplasmic side</orientation>
    </subcellularLocation>
</comment>
<protein>
    <submittedName>
        <fullName evidence="11">TonB family protein</fullName>
    </submittedName>
</protein>
<reference evidence="11 12" key="1">
    <citation type="submission" date="2021-01" db="EMBL/GenBank/DDBJ databases">
        <title>Chryseolinea sp. Jin1 Genome sequencing and assembly.</title>
        <authorList>
            <person name="Kim I."/>
        </authorList>
    </citation>
    <scope>NUCLEOTIDE SEQUENCE [LARGE SCALE GENOMIC DNA]</scope>
    <source>
        <strain evidence="11 12">Jin1</strain>
    </source>
</reference>
<dbReference type="InterPro" id="IPR006260">
    <property type="entry name" value="TonB/TolA_C"/>
</dbReference>
<evidence type="ECO:0000256" key="9">
    <source>
        <dbReference type="ARBA" id="ARBA00023136"/>
    </source>
</evidence>
<comment type="caution">
    <text evidence="11">The sequence shown here is derived from an EMBL/GenBank/DDBJ whole genome shotgun (WGS) entry which is preliminary data.</text>
</comment>
<dbReference type="InterPro" id="IPR037682">
    <property type="entry name" value="TonB_C"/>
</dbReference>
<keyword evidence="4" id="KW-1003">Cell membrane</keyword>
<keyword evidence="6" id="KW-0812">Transmembrane</keyword>
<dbReference type="EMBL" id="JAERRB010000015">
    <property type="protein sequence ID" value="MBL0745349.1"/>
    <property type="molecule type" value="Genomic_DNA"/>
</dbReference>
<keyword evidence="12" id="KW-1185">Reference proteome</keyword>
<dbReference type="Gene3D" id="3.90.930.1">
    <property type="match status" value="1"/>
</dbReference>
<keyword evidence="5" id="KW-0997">Cell inner membrane</keyword>
<comment type="similarity">
    <text evidence="2">Belongs to the TonB family.</text>
</comment>
<evidence type="ECO:0000256" key="7">
    <source>
        <dbReference type="ARBA" id="ARBA00022927"/>
    </source>
</evidence>
<evidence type="ECO:0000256" key="2">
    <source>
        <dbReference type="ARBA" id="ARBA00006555"/>
    </source>
</evidence>
<evidence type="ECO:0000313" key="11">
    <source>
        <dbReference type="EMBL" id="MBL0745349.1"/>
    </source>
</evidence>
<keyword evidence="3" id="KW-0813">Transport</keyword>
<evidence type="ECO:0000256" key="3">
    <source>
        <dbReference type="ARBA" id="ARBA00022448"/>
    </source>
</evidence>
<gene>
    <name evidence="11" type="ORF">JI741_29225</name>
</gene>
<sequence>MKRSRIIFSSSLRAGSQHERSNHGYYCMKPCVTFILLLISLIASGQDAELPREYFNHAWEVVSDPKDASYYRTVEEKEGLVLMNDYFISGQLEEHSEFRVVDGLLVKDGRTVIYYPDGALKRDGTFEKDAATGIHTFYYTTGKPRLVRRHNGDKITYIHYWSPTGQELIPNGNGLVVHEPINNTVAHDYVKDSISVVQYEVKTLTHDTLYTLTDTPPEFKGGLKAMSKAVGQTLKYPAPARSAGAQGVTFIMFVVEVDGSITNAEIRRGFDMYCDQEALRTVKAIANWKPGKVNGKVVRCRFVLPIRFKLG</sequence>
<evidence type="ECO:0000256" key="6">
    <source>
        <dbReference type="ARBA" id="ARBA00022692"/>
    </source>
</evidence>
<dbReference type="Gene3D" id="3.30.1150.10">
    <property type="match status" value="1"/>
</dbReference>
<dbReference type="Proteomes" id="UP000613030">
    <property type="component" value="Unassembled WGS sequence"/>
</dbReference>
<dbReference type="NCBIfam" id="TIGR01352">
    <property type="entry name" value="tonB_Cterm"/>
    <property type="match status" value="1"/>
</dbReference>
<organism evidence="11 12">
    <name type="scientific">Chryseolinea lacunae</name>
    <dbReference type="NCBI Taxonomy" id="2801331"/>
    <lineage>
        <taxon>Bacteria</taxon>
        <taxon>Pseudomonadati</taxon>
        <taxon>Bacteroidota</taxon>
        <taxon>Cytophagia</taxon>
        <taxon>Cytophagales</taxon>
        <taxon>Fulvivirgaceae</taxon>
        <taxon>Chryseolinea</taxon>
    </lineage>
</organism>
<keyword evidence="9" id="KW-0472">Membrane</keyword>
<dbReference type="PROSITE" id="PS52015">
    <property type="entry name" value="TONB_CTD"/>
    <property type="match status" value="1"/>
</dbReference>
<evidence type="ECO:0000256" key="8">
    <source>
        <dbReference type="ARBA" id="ARBA00022989"/>
    </source>
</evidence>
<evidence type="ECO:0000313" key="12">
    <source>
        <dbReference type="Proteomes" id="UP000613030"/>
    </source>
</evidence>
<evidence type="ECO:0000256" key="4">
    <source>
        <dbReference type="ARBA" id="ARBA00022475"/>
    </source>
</evidence>
<evidence type="ECO:0000259" key="10">
    <source>
        <dbReference type="PROSITE" id="PS52015"/>
    </source>
</evidence>
<evidence type="ECO:0000256" key="5">
    <source>
        <dbReference type="ARBA" id="ARBA00022519"/>
    </source>
</evidence>
<keyword evidence="8" id="KW-1133">Transmembrane helix</keyword>
<dbReference type="SUPFAM" id="SSF82185">
    <property type="entry name" value="Histone H3 K4-specific methyltransferase SET7/9 N-terminal domain"/>
    <property type="match status" value="1"/>
</dbReference>
<dbReference type="PANTHER" id="PTHR33446:SF2">
    <property type="entry name" value="PROTEIN TONB"/>
    <property type="match status" value="1"/>
</dbReference>
<dbReference type="PANTHER" id="PTHR33446">
    <property type="entry name" value="PROTEIN TONB-RELATED"/>
    <property type="match status" value="1"/>
</dbReference>
<dbReference type="InterPro" id="IPR051045">
    <property type="entry name" value="TonB-dependent_transducer"/>
</dbReference>
<dbReference type="Pfam" id="PF03544">
    <property type="entry name" value="TonB_C"/>
    <property type="match status" value="1"/>
</dbReference>
<keyword evidence="7" id="KW-0653">Protein transport</keyword>
<name>A0ABS1L0W9_9BACT</name>